<protein>
    <submittedName>
        <fullName evidence="3">Tetratricopeptide repeat protein</fullName>
    </submittedName>
</protein>
<keyword evidence="4" id="KW-1185">Reference proteome</keyword>
<dbReference type="Proteomes" id="UP000636938">
    <property type="component" value="Unassembled WGS sequence"/>
</dbReference>
<dbReference type="PANTHER" id="PTHR10098">
    <property type="entry name" value="RAPSYN-RELATED"/>
    <property type="match status" value="1"/>
</dbReference>
<dbReference type="PANTHER" id="PTHR10098:SF108">
    <property type="entry name" value="TETRATRICOPEPTIDE REPEAT PROTEIN 28"/>
    <property type="match status" value="1"/>
</dbReference>
<keyword evidence="2" id="KW-1133">Transmembrane helix</keyword>
<feature type="transmembrane region" description="Helical" evidence="2">
    <location>
        <begin position="408"/>
        <end position="430"/>
    </location>
</feature>
<sequence length="585" mass="62927">MLHRTLRRSIVRGGWALLALAWPVLAGAAGPSACSGLSTNRMLPDARLCRSRLLPAANGAPAEVVAALLANAGEAMHGARDAVAERLLDCADAAVEGTGSGADALRAAVSRQRGVLDYRRERLPQALRRFECAAAWSRAANDADGTARALNNLGSAQRRIGDFRAALGSLTESLALRRAQGGATNAVLNNIADVYRALGEGGSALRYYQQALQATRATGDDIEAAHVLESMADVTLDAGHPAQAAAWLRQALQEYQQAGNRVYALRVHDGLIRVALAQGDVDDARRWQEAALALADSWTLPLPAALQLQVARVQRTEGRLPQARMQLESALAALADRDPVEVDLLKELAAVQGASGEVTAANATLERANERALAQARAQHDQRLDWMRVRFEAEEDRRLQASTTSSHWVAAGPVAALLAMTLAVVVAFALRRRRRLQRAPSRPRTADPPLPAASPPSTSPALSPPPAPARADPQAFRSELVALMLASVESWERCTGSSRLELAERSRLWRVNVDDGRLRARALERYLSVARLPRQPRWRSVVRTAYYVLAQCPALDAASRQQLQAGVDGVLAHSRSTALQAQTDA</sequence>
<keyword evidence="2" id="KW-0472">Membrane</keyword>
<keyword evidence="2" id="KW-0812">Transmembrane</keyword>
<reference evidence="3 4" key="1">
    <citation type="submission" date="2020-08" db="EMBL/GenBank/DDBJ databases">
        <title>A Genomic Blueprint of the Chicken Gut Microbiome.</title>
        <authorList>
            <person name="Gilroy R."/>
            <person name="Ravi A."/>
            <person name="Getino M."/>
            <person name="Pursley I."/>
            <person name="Horton D.L."/>
            <person name="Alikhan N.-F."/>
            <person name="Baker D."/>
            <person name="Gharbi K."/>
            <person name="Hall N."/>
            <person name="Watson M."/>
            <person name="Adriaenssens E.M."/>
            <person name="Foster-Nyarko E."/>
            <person name="Jarju S."/>
            <person name="Secka A."/>
            <person name="Antonio M."/>
            <person name="Oren A."/>
            <person name="Chaudhuri R."/>
            <person name="La Ragione R.M."/>
            <person name="Hildebrand F."/>
            <person name="Pallen M.J."/>
        </authorList>
    </citation>
    <scope>NUCLEOTIDE SEQUENCE [LARGE SCALE GENOMIC DNA]</scope>
    <source>
        <strain evidence="3 4">Sa5BUN4</strain>
    </source>
</reference>
<dbReference type="Pfam" id="PF13424">
    <property type="entry name" value="TPR_12"/>
    <property type="match status" value="2"/>
</dbReference>
<dbReference type="SUPFAM" id="SSF48452">
    <property type="entry name" value="TPR-like"/>
    <property type="match status" value="2"/>
</dbReference>
<dbReference type="InterPro" id="IPR019734">
    <property type="entry name" value="TPR_rpt"/>
</dbReference>
<evidence type="ECO:0000256" key="2">
    <source>
        <dbReference type="SAM" id="Phobius"/>
    </source>
</evidence>
<gene>
    <name evidence="3" type="ORF">H9654_10870</name>
</gene>
<accession>A0A8X8K5F1</accession>
<evidence type="ECO:0000313" key="3">
    <source>
        <dbReference type="EMBL" id="MBD7954701.1"/>
    </source>
</evidence>
<evidence type="ECO:0000256" key="1">
    <source>
        <dbReference type="SAM" id="MobiDB-lite"/>
    </source>
</evidence>
<dbReference type="CDD" id="cd22890">
    <property type="entry name" value="ChiS-DBD"/>
    <property type="match status" value="1"/>
</dbReference>
<dbReference type="Gene3D" id="1.25.40.10">
    <property type="entry name" value="Tetratricopeptide repeat domain"/>
    <property type="match status" value="2"/>
</dbReference>
<evidence type="ECO:0000313" key="4">
    <source>
        <dbReference type="Proteomes" id="UP000636938"/>
    </source>
</evidence>
<dbReference type="EMBL" id="JACSQS010000010">
    <property type="protein sequence ID" value="MBD7954701.1"/>
    <property type="molecule type" value="Genomic_DNA"/>
</dbReference>
<proteinExistence type="predicted"/>
<organism evidence="3 4">
    <name type="scientific">Stenotrophomonas lacuserhaii</name>
    <dbReference type="NCBI Taxonomy" id="2760084"/>
    <lineage>
        <taxon>Bacteria</taxon>
        <taxon>Pseudomonadati</taxon>
        <taxon>Pseudomonadota</taxon>
        <taxon>Gammaproteobacteria</taxon>
        <taxon>Lysobacterales</taxon>
        <taxon>Lysobacteraceae</taxon>
        <taxon>Stenotrophomonas</taxon>
    </lineage>
</organism>
<dbReference type="RefSeq" id="WP_191770850.1">
    <property type="nucleotide sequence ID" value="NZ_JACSQS010000010.1"/>
</dbReference>
<comment type="caution">
    <text evidence="3">The sequence shown here is derived from an EMBL/GenBank/DDBJ whole genome shotgun (WGS) entry which is preliminary data.</text>
</comment>
<feature type="region of interest" description="Disordered" evidence="1">
    <location>
        <begin position="437"/>
        <end position="471"/>
    </location>
</feature>
<dbReference type="AlphaFoldDB" id="A0A8X8K5F1"/>
<dbReference type="InterPro" id="IPR011990">
    <property type="entry name" value="TPR-like_helical_dom_sf"/>
</dbReference>
<dbReference type="SMART" id="SM00028">
    <property type="entry name" value="TPR"/>
    <property type="match status" value="2"/>
</dbReference>
<feature type="compositionally biased region" description="Pro residues" evidence="1">
    <location>
        <begin position="446"/>
        <end position="468"/>
    </location>
</feature>
<name>A0A8X8K5F1_9GAMM</name>